<reference evidence="3" key="1">
    <citation type="journal article" date="2019" name="Int. J. Syst. Evol. Microbiol.">
        <title>The Global Catalogue of Microorganisms (GCM) 10K type strain sequencing project: providing services to taxonomists for standard genome sequencing and annotation.</title>
        <authorList>
            <consortium name="The Broad Institute Genomics Platform"/>
            <consortium name="The Broad Institute Genome Sequencing Center for Infectious Disease"/>
            <person name="Wu L."/>
            <person name="Ma J."/>
        </authorList>
    </citation>
    <scope>NUCLEOTIDE SEQUENCE [LARGE SCALE GENOMIC DNA]</scope>
    <source>
        <strain evidence="3">CCUG 2113</strain>
    </source>
</reference>
<keyword evidence="3" id="KW-1185">Reference proteome</keyword>
<gene>
    <name evidence="2" type="ORF">ACFOW3_20645</name>
</gene>
<dbReference type="Pfam" id="PF10006">
    <property type="entry name" value="DUF2249"/>
    <property type="match status" value="1"/>
</dbReference>
<organism evidence="2 3">
    <name type="scientific">Acidovorax facilis</name>
    <dbReference type="NCBI Taxonomy" id="12917"/>
    <lineage>
        <taxon>Bacteria</taxon>
        <taxon>Pseudomonadati</taxon>
        <taxon>Pseudomonadota</taxon>
        <taxon>Betaproteobacteria</taxon>
        <taxon>Burkholderiales</taxon>
        <taxon>Comamonadaceae</taxon>
        <taxon>Acidovorax</taxon>
    </lineage>
</organism>
<dbReference type="RefSeq" id="WP_055396502.1">
    <property type="nucleotide sequence ID" value="NZ_JAMXAX010000122.1"/>
</dbReference>
<comment type="caution">
    <text evidence="2">The sequence shown here is derived from an EMBL/GenBank/DDBJ whole genome shotgun (WGS) entry which is preliminary data.</text>
</comment>
<feature type="domain" description="DUF2249" evidence="1">
    <location>
        <begin position="10"/>
        <end position="79"/>
    </location>
</feature>
<protein>
    <submittedName>
        <fullName evidence="2">DUF2249 domain-containing protein</fullName>
    </submittedName>
</protein>
<proteinExistence type="predicted"/>
<evidence type="ECO:0000313" key="2">
    <source>
        <dbReference type="EMBL" id="MFC3937035.1"/>
    </source>
</evidence>
<sequence length="98" mass="10395">MTSTTASSPTVDLRTIAPQQRHSLVFTTFIALPPGAAIELINDHNPLPLRGQFDSGLYGAFQWTALESGPEQWRVEIAKPASSKPVHGVDSCCGSCGG</sequence>
<dbReference type="InterPro" id="IPR018720">
    <property type="entry name" value="DUF2249"/>
</dbReference>
<dbReference type="Proteomes" id="UP001595693">
    <property type="component" value="Unassembled WGS sequence"/>
</dbReference>
<name>A0ABV8DES0_9BURK</name>
<evidence type="ECO:0000259" key="1">
    <source>
        <dbReference type="Pfam" id="PF10006"/>
    </source>
</evidence>
<evidence type="ECO:0000313" key="3">
    <source>
        <dbReference type="Proteomes" id="UP001595693"/>
    </source>
</evidence>
<dbReference type="EMBL" id="JBHSAJ010000061">
    <property type="protein sequence ID" value="MFC3937035.1"/>
    <property type="molecule type" value="Genomic_DNA"/>
</dbReference>
<accession>A0ABV8DES0</accession>